<evidence type="ECO:0000256" key="2">
    <source>
        <dbReference type="ARBA" id="ARBA00022475"/>
    </source>
</evidence>
<organism evidence="7 8">
    <name type="scientific">Rarispira pelagica</name>
    <dbReference type="NCBI Taxonomy" id="3141764"/>
    <lineage>
        <taxon>Bacteria</taxon>
        <taxon>Pseudomonadati</taxon>
        <taxon>Spirochaetota</taxon>
        <taxon>Spirochaetia</taxon>
        <taxon>Winmispirales</taxon>
        <taxon>Winmispiraceae</taxon>
        <taxon>Rarispira</taxon>
    </lineage>
</organism>
<dbReference type="EMBL" id="JBCHKQ010000003">
    <property type="protein sequence ID" value="MEM5948423.1"/>
    <property type="molecule type" value="Genomic_DNA"/>
</dbReference>
<evidence type="ECO:0000256" key="5">
    <source>
        <dbReference type="ARBA" id="ARBA00023136"/>
    </source>
</evidence>
<feature type="transmembrane region" description="Helical" evidence="6">
    <location>
        <begin position="97"/>
        <end position="116"/>
    </location>
</feature>
<accession>A0ABU9UCN5</accession>
<feature type="transmembrane region" description="Helical" evidence="6">
    <location>
        <begin position="34"/>
        <end position="56"/>
    </location>
</feature>
<dbReference type="PANTHER" id="PTHR43370">
    <property type="entry name" value="SUGAR ABC TRANSPORTER INTEGRAL MEMBRANE PROTEIN-RELATED"/>
    <property type="match status" value="1"/>
</dbReference>
<evidence type="ECO:0000256" key="6">
    <source>
        <dbReference type="SAM" id="Phobius"/>
    </source>
</evidence>
<keyword evidence="4 6" id="KW-1133">Transmembrane helix</keyword>
<dbReference type="RefSeq" id="WP_420069870.1">
    <property type="nucleotide sequence ID" value="NZ_JBCHKQ010000003.1"/>
</dbReference>
<comment type="subcellular location">
    <subcellularLocation>
        <location evidence="1">Cell membrane</location>
        <topology evidence="1">Multi-pass membrane protein</topology>
    </subcellularLocation>
</comment>
<dbReference type="CDD" id="cd06580">
    <property type="entry name" value="TM_PBP1_transp_TpRbsC_like"/>
    <property type="match status" value="1"/>
</dbReference>
<proteinExistence type="predicted"/>
<keyword evidence="3 6" id="KW-0812">Transmembrane</keyword>
<feature type="transmembrane region" description="Helical" evidence="6">
    <location>
        <begin position="249"/>
        <end position="267"/>
    </location>
</feature>
<sequence>MSLFLDMFPIALMFASPIIIAALGGLFSERSGIVNIALEGIMMVGGFTAAALTYFLEPVTSLAPLLGLTAGAAAGLIFSFLHALASVNLRADQIISGTALNILAGGLTVYLCQIIFKQQRTLAFSEGIKKITVPYMENIPLLGPLFFRNNYPTFFLALALVLITWFIMEKTVFGLRLKACGEHPQAAATMGIDVYKMRYAGVLISGALAGLAGSAMVLTQDIQYTVTSIHGTGFIALASLIFGKWRPWTVLGAAFFFGFSQAISLYARDIGFLSLLPLEAFQALPYVLTILALIAFSSRSVGPRAVGQIYDPSK</sequence>
<comment type="caution">
    <text evidence="7">The sequence shown here is derived from an EMBL/GenBank/DDBJ whole genome shotgun (WGS) entry which is preliminary data.</text>
</comment>
<evidence type="ECO:0000256" key="1">
    <source>
        <dbReference type="ARBA" id="ARBA00004651"/>
    </source>
</evidence>
<reference evidence="7 8" key="1">
    <citation type="submission" date="2024-03" db="EMBL/GenBank/DDBJ databases">
        <title>Ignisphaera cupida sp. nov., a hyperthermophilic hydrolytic archaeon from a hot spring of Kamchatka, and proposal of Ignisphaeraceae fam. nov.</title>
        <authorList>
            <person name="Podosokorskaya O.A."/>
            <person name="Elcheninov A.G."/>
            <person name="Maltseva A.I."/>
            <person name="Zayulina K.S."/>
            <person name="Novikov A."/>
            <person name="Merkel A.Y."/>
        </authorList>
    </citation>
    <scope>NUCLEOTIDE SEQUENCE [LARGE SCALE GENOMIC DNA]</scope>
    <source>
        <strain evidence="7 8">38H-sp</strain>
    </source>
</reference>
<protein>
    <submittedName>
        <fullName evidence="7">ABC transporter permease</fullName>
    </submittedName>
</protein>
<feature type="transmembrane region" description="Helical" evidence="6">
    <location>
        <begin position="199"/>
        <end position="218"/>
    </location>
</feature>
<dbReference type="Proteomes" id="UP001466331">
    <property type="component" value="Unassembled WGS sequence"/>
</dbReference>
<feature type="transmembrane region" description="Helical" evidence="6">
    <location>
        <begin position="224"/>
        <end position="242"/>
    </location>
</feature>
<dbReference type="PANTHER" id="PTHR43370:SF1">
    <property type="entry name" value="GUANOSINE ABC TRANSPORTER PERMEASE PROTEIN NUPQ"/>
    <property type="match status" value="1"/>
</dbReference>
<gene>
    <name evidence="7" type="ORF">WKV44_07680</name>
</gene>
<feature type="transmembrane region" description="Helical" evidence="6">
    <location>
        <begin position="62"/>
        <end position="85"/>
    </location>
</feature>
<dbReference type="InterPro" id="IPR001851">
    <property type="entry name" value="ABC_transp_permease"/>
</dbReference>
<feature type="transmembrane region" description="Helical" evidence="6">
    <location>
        <begin position="151"/>
        <end position="168"/>
    </location>
</feature>
<feature type="transmembrane region" description="Helical" evidence="6">
    <location>
        <begin position="273"/>
        <end position="296"/>
    </location>
</feature>
<feature type="transmembrane region" description="Helical" evidence="6">
    <location>
        <begin position="6"/>
        <end position="27"/>
    </location>
</feature>
<evidence type="ECO:0000313" key="7">
    <source>
        <dbReference type="EMBL" id="MEM5948423.1"/>
    </source>
</evidence>
<evidence type="ECO:0000256" key="4">
    <source>
        <dbReference type="ARBA" id="ARBA00022989"/>
    </source>
</evidence>
<evidence type="ECO:0000313" key="8">
    <source>
        <dbReference type="Proteomes" id="UP001466331"/>
    </source>
</evidence>
<dbReference type="Pfam" id="PF02653">
    <property type="entry name" value="BPD_transp_2"/>
    <property type="match status" value="1"/>
</dbReference>
<evidence type="ECO:0000256" key="3">
    <source>
        <dbReference type="ARBA" id="ARBA00022692"/>
    </source>
</evidence>
<keyword evidence="8" id="KW-1185">Reference proteome</keyword>
<name>A0ABU9UCN5_9SPIR</name>
<keyword evidence="2" id="KW-1003">Cell membrane</keyword>
<keyword evidence="5 6" id="KW-0472">Membrane</keyword>